<protein>
    <submittedName>
        <fullName evidence="1">Uncharacterized protein</fullName>
    </submittedName>
</protein>
<proteinExistence type="predicted"/>
<sequence>MPTAIIDDEGTAIYYEDSGIPPESTDYTTLILIHGYVVHARKYISYNIPSDASEKLKRNQAIFRVLFPYAAAHNLRLIAINQREYPGSSPLSEAQLALFHSTDEEDQESVVVDCSRDLAHFVAWVVKHEHTPAPGKTASGKKTGGIGMWGWSAGCATLFGMLANLHSFDEALRNTLEENVTTLVIYDPPSVVIGVADPPGTYSPATDLKTPPDQLTEAFIIWASTWFEPFSSLDAVNSTSIVTQKKLTDPSDPRHLSSFERMSQEEKDATLFPDIAIRLGPGLVSWEICDKNVRGTVLDTKGVLKNVRLNYFWGANSPWNCAWAAKVVEGLMQEPPVEGQQRREVVIEMLEDMHHFGHHDHPERMMRVIADHIS</sequence>
<comment type="caution">
    <text evidence="1">The sequence shown here is derived from an EMBL/GenBank/DDBJ whole genome shotgun (WGS) entry which is preliminary data.</text>
</comment>
<dbReference type="Proteomes" id="UP001055072">
    <property type="component" value="Unassembled WGS sequence"/>
</dbReference>
<accession>A0ACB8UD32</accession>
<dbReference type="EMBL" id="MU274904">
    <property type="protein sequence ID" value="KAI0092161.1"/>
    <property type="molecule type" value="Genomic_DNA"/>
</dbReference>
<gene>
    <name evidence="1" type="ORF">BDY19DRAFT_990897</name>
</gene>
<evidence type="ECO:0000313" key="1">
    <source>
        <dbReference type="EMBL" id="KAI0092161.1"/>
    </source>
</evidence>
<evidence type="ECO:0000313" key="2">
    <source>
        <dbReference type="Proteomes" id="UP001055072"/>
    </source>
</evidence>
<organism evidence="1 2">
    <name type="scientific">Irpex rosettiformis</name>
    <dbReference type="NCBI Taxonomy" id="378272"/>
    <lineage>
        <taxon>Eukaryota</taxon>
        <taxon>Fungi</taxon>
        <taxon>Dikarya</taxon>
        <taxon>Basidiomycota</taxon>
        <taxon>Agaricomycotina</taxon>
        <taxon>Agaricomycetes</taxon>
        <taxon>Polyporales</taxon>
        <taxon>Irpicaceae</taxon>
        <taxon>Irpex</taxon>
    </lineage>
</organism>
<name>A0ACB8UD32_9APHY</name>
<keyword evidence="2" id="KW-1185">Reference proteome</keyword>
<reference evidence="1" key="1">
    <citation type="journal article" date="2021" name="Environ. Microbiol.">
        <title>Gene family expansions and transcriptome signatures uncover fungal adaptations to wood decay.</title>
        <authorList>
            <person name="Hage H."/>
            <person name="Miyauchi S."/>
            <person name="Viragh M."/>
            <person name="Drula E."/>
            <person name="Min B."/>
            <person name="Chaduli D."/>
            <person name="Navarro D."/>
            <person name="Favel A."/>
            <person name="Norest M."/>
            <person name="Lesage-Meessen L."/>
            <person name="Balint B."/>
            <person name="Merenyi Z."/>
            <person name="de Eugenio L."/>
            <person name="Morin E."/>
            <person name="Martinez A.T."/>
            <person name="Baldrian P."/>
            <person name="Stursova M."/>
            <person name="Martinez M.J."/>
            <person name="Novotny C."/>
            <person name="Magnuson J.K."/>
            <person name="Spatafora J.W."/>
            <person name="Maurice S."/>
            <person name="Pangilinan J."/>
            <person name="Andreopoulos W."/>
            <person name="LaButti K."/>
            <person name="Hundley H."/>
            <person name="Na H."/>
            <person name="Kuo A."/>
            <person name="Barry K."/>
            <person name="Lipzen A."/>
            <person name="Henrissat B."/>
            <person name="Riley R."/>
            <person name="Ahrendt S."/>
            <person name="Nagy L.G."/>
            <person name="Grigoriev I.V."/>
            <person name="Martin F."/>
            <person name="Rosso M.N."/>
        </authorList>
    </citation>
    <scope>NUCLEOTIDE SEQUENCE</scope>
    <source>
        <strain evidence="1">CBS 384.51</strain>
    </source>
</reference>